<dbReference type="Pfam" id="PF01585">
    <property type="entry name" value="G-patch"/>
    <property type="match status" value="1"/>
</dbReference>
<dbReference type="PROSITE" id="PS50174">
    <property type="entry name" value="G_PATCH"/>
    <property type="match status" value="1"/>
</dbReference>
<dbReference type="RefSeq" id="XP_023464708.1">
    <property type="nucleotide sequence ID" value="XM_023611351.1"/>
</dbReference>
<feature type="domain" description="G-patch" evidence="1">
    <location>
        <begin position="11"/>
        <end position="51"/>
    </location>
</feature>
<reference evidence="2 3" key="1">
    <citation type="journal article" date="2016" name="Proc. Natl. Acad. Sci. U.S.A.">
        <title>Lipid metabolic changes in an early divergent fungus govern the establishment of a mutualistic symbiosis with endobacteria.</title>
        <authorList>
            <person name="Lastovetsky O.A."/>
            <person name="Gaspar M.L."/>
            <person name="Mondo S.J."/>
            <person name="LaButti K.M."/>
            <person name="Sandor L."/>
            <person name="Grigoriev I.V."/>
            <person name="Henry S.A."/>
            <person name="Pawlowska T.E."/>
        </authorList>
    </citation>
    <scope>NUCLEOTIDE SEQUENCE [LARGE SCALE GENOMIC DNA]</scope>
    <source>
        <strain evidence="2 3">ATCC 52813</strain>
    </source>
</reference>
<organism evidence="2 3">
    <name type="scientific">Rhizopus microsporus ATCC 52813</name>
    <dbReference type="NCBI Taxonomy" id="1340429"/>
    <lineage>
        <taxon>Eukaryota</taxon>
        <taxon>Fungi</taxon>
        <taxon>Fungi incertae sedis</taxon>
        <taxon>Mucoromycota</taxon>
        <taxon>Mucoromycotina</taxon>
        <taxon>Mucoromycetes</taxon>
        <taxon>Mucorales</taxon>
        <taxon>Mucorineae</taxon>
        <taxon>Rhizopodaceae</taxon>
        <taxon>Rhizopus</taxon>
    </lineage>
</organism>
<evidence type="ECO:0000313" key="2">
    <source>
        <dbReference type="EMBL" id="PHZ11000.1"/>
    </source>
</evidence>
<dbReference type="GeneID" id="35442341"/>
<dbReference type="GO" id="GO:0003676">
    <property type="term" value="F:nucleic acid binding"/>
    <property type="evidence" value="ECO:0007669"/>
    <property type="project" value="InterPro"/>
</dbReference>
<evidence type="ECO:0000313" key="3">
    <source>
        <dbReference type="Proteomes" id="UP000242254"/>
    </source>
</evidence>
<proteinExistence type="predicted"/>
<dbReference type="SMART" id="SM00443">
    <property type="entry name" value="G_patch"/>
    <property type="match status" value="1"/>
</dbReference>
<dbReference type="InterPro" id="IPR000467">
    <property type="entry name" value="G_patch_dom"/>
</dbReference>
<keyword evidence="3" id="KW-1185">Reference proteome</keyword>
<name>A0A2G4SQG7_RHIZD</name>
<dbReference type="Proteomes" id="UP000242254">
    <property type="component" value="Unassembled WGS sequence"/>
</dbReference>
<dbReference type="STRING" id="1340429.A0A2G4SQG7"/>
<accession>A0A2G4SQG7</accession>
<dbReference type="AlphaFoldDB" id="A0A2G4SQG7"/>
<evidence type="ECO:0000259" key="1">
    <source>
        <dbReference type="PROSITE" id="PS50174"/>
    </source>
</evidence>
<dbReference type="InterPro" id="IPR051189">
    <property type="entry name" value="Splicing_assoc_domain"/>
</dbReference>
<sequence length="51" mass="5319">MVASDAQPISSNNIGHRMLSAMGWKEGDSIGGGIKEPIKAVVRAKRRGLGA</sequence>
<dbReference type="EMBL" id="KZ303853">
    <property type="protein sequence ID" value="PHZ11000.1"/>
    <property type="molecule type" value="Genomic_DNA"/>
</dbReference>
<gene>
    <name evidence="2" type="ORF">RHIMIDRAFT_258680</name>
</gene>
<protein>
    <recommendedName>
        <fullName evidence="1">G-patch domain-containing protein</fullName>
    </recommendedName>
</protein>
<dbReference type="PANTHER" id="PTHR14195">
    <property type="entry name" value="G PATCH DOMAIN CONTAINING PROTEIN 2"/>
    <property type="match status" value="1"/>
</dbReference>